<organism evidence="2 3">
    <name type="scientific">Neurospora intermedia</name>
    <dbReference type="NCBI Taxonomy" id="5142"/>
    <lineage>
        <taxon>Eukaryota</taxon>
        <taxon>Fungi</taxon>
        <taxon>Dikarya</taxon>
        <taxon>Ascomycota</taxon>
        <taxon>Pezizomycotina</taxon>
        <taxon>Sordariomycetes</taxon>
        <taxon>Sordariomycetidae</taxon>
        <taxon>Sordariales</taxon>
        <taxon>Sordariaceae</taxon>
        <taxon>Neurospora</taxon>
    </lineage>
</organism>
<feature type="domain" description="YCII-related" evidence="1">
    <location>
        <begin position="88"/>
        <end position="174"/>
    </location>
</feature>
<dbReference type="InterPro" id="IPR051807">
    <property type="entry name" value="Sec-metab_biosynth-assoc"/>
</dbReference>
<sequence>MASSSRSRTLQLGQALHSSLNSRFSRRPSSSFFFSSTLSFFNPSSTTVTNPESSSPRISNNFFFSQRHHHIRTMATSTTTTAGKKIEWLVVVPDFEGVGEKRLEVRPDHFAGLGKNVDNGCFQMGGAVLSEPPTSDDPKTFKFAGSTIVLVAESREEVIKILKDDVYAQKGVWDVDNAQMWPFKCAFRFPVPGQQYQQKQ</sequence>
<keyword evidence="3" id="KW-1185">Reference proteome</keyword>
<dbReference type="SUPFAM" id="SSF54909">
    <property type="entry name" value="Dimeric alpha+beta barrel"/>
    <property type="match status" value="1"/>
</dbReference>
<comment type="caution">
    <text evidence="2">The sequence shown here is derived from an EMBL/GenBank/DDBJ whole genome shotgun (WGS) entry which is preliminary data.</text>
</comment>
<evidence type="ECO:0000313" key="3">
    <source>
        <dbReference type="Proteomes" id="UP001451303"/>
    </source>
</evidence>
<evidence type="ECO:0000259" key="1">
    <source>
        <dbReference type="Pfam" id="PF03795"/>
    </source>
</evidence>
<proteinExistence type="predicted"/>
<dbReference type="PANTHER" id="PTHR33606">
    <property type="entry name" value="PROTEIN YCII"/>
    <property type="match status" value="1"/>
</dbReference>
<dbReference type="Pfam" id="PF03795">
    <property type="entry name" value="YCII"/>
    <property type="match status" value="1"/>
</dbReference>
<reference evidence="2 3" key="1">
    <citation type="submission" date="2023-09" db="EMBL/GenBank/DDBJ databases">
        <title>Multi-omics analysis of a traditional fermented food reveals byproduct-associated fungal strains for waste-to-food upcycling.</title>
        <authorList>
            <consortium name="Lawrence Berkeley National Laboratory"/>
            <person name="Rekdal V.M."/>
            <person name="Villalobos-Escobedo J.M."/>
            <person name="Rodriguez-Valeron N."/>
            <person name="Garcia M.O."/>
            <person name="Vasquez D.P."/>
            <person name="Damayanti I."/>
            <person name="Sorensen P.M."/>
            <person name="Baidoo E.E."/>
            <person name="De Carvalho A.C."/>
            <person name="Riley R."/>
            <person name="Lipzen A."/>
            <person name="He G."/>
            <person name="Yan M."/>
            <person name="Haridas S."/>
            <person name="Daum C."/>
            <person name="Yoshinaga Y."/>
            <person name="Ng V."/>
            <person name="Grigoriev I.V."/>
            <person name="Munk R."/>
            <person name="Nuraida L."/>
            <person name="Wijaya C.H."/>
            <person name="Morales P.-C."/>
            <person name="Keasling J.D."/>
        </authorList>
    </citation>
    <scope>NUCLEOTIDE SEQUENCE [LARGE SCALE GENOMIC DNA]</scope>
    <source>
        <strain evidence="2 3">FGSC 2613</strain>
    </source>
</reference>
<evidence type="ECO:0000313" key="2">
    <source>
        <dbReference type="EMBL" id="KAL0476032.1"/>
    </source>
</evidence>
<gene>
    <name evidence="2" type="ORF">QR685DRAFT_514288</name>
</gene>
<dbReference type="InterPro" id="IPR011008">
    <property type="entry name" value="Dimeric_a/b-barrel"/>
</dbReference>
<accession>A0ABR3DTQ0</accession>
<dbReference type="PANTHER" id="PTHR33606:SF3">
    <property type="entry name" value="PROTEIN YCII"/>
    <property type="match status" value="1"/>
</dbReference>
<dbReference type="Proteomes" id="UP001451303">
    <property type="component" value="Unassembled WGS sequence"/>
</dbReference>
<dbReference type="InterPro" id="IPR005545">
    <property type="entry name" value="YCII"/>
</dbReference>
<name>A0ABR3DTQ0_NEUIN</name>
<dbReference type="EMBL" id="JAVLET010000001">
    <property type="protein sequence ID" value="KAL0476032.1"/>
    <property type="molecule type" value="Genomic_DNA"/>
</dbReference>
<dbReference type="Gene3D" id="3.30.70.1060">
    <property type="entry name" value="Dimeric alpha+beta barrel"/>
    <property type="match status" value="1"/>
</dbReference>
<protein>
    <recommendedName>
        <fullName evidence="1">YCII-related domain-containing protein</fullName>
    </recommendedName>
</protein>